<reference evidence="1" key="1">
    <citation type="submission" date="2023-01" db="EMBL/GenBank/DDBJ databases">
        <title>Colletotrichum chrysophilum M932 genome sequence.</title>
        <authorList>
            <person name="Baroncelli R."/>
        </authorList>
    </citation>
    <scope>NUCLEOTIDE SEQUENCE</scope>
    <source>
        <strain evidence="1">M932</strain>
    </source>
</reference>
<protein>
    <submittedName>
        <fullName evidence="1">Uncharacterized protein</fullName>
    </submittedName>
</protein>
<proteinExistence type="predicted"/>
<organism evidence="1 2">
    <name type="scientific">Colletotrichum chrysophilum</name>
    <dbReference type="NCBI Taxonomy" id="1836956"/>
    <lineage>
        <taxon>Eukaryota</taxon>
        <taxon>Fungi</taxon>
        <taxon>Dikarya</taxon>
        <taxon>Ascomycota</taxon>
        <taxon>Pezizomycotina</taxon>
        <taxon>Sordariomycetes</taxon>
        <taxon>Hypocreomycetidae</taxon>
        <taxon>Glomerellales</taxon>
        <taxon>Glomerellaceae</taxon>
        <taxon>Colletotrichum</taxon>
        <taxon>Colletotrichum gloeosporioides species complex</taxon>
    </lineage>
</organism>
<dbReference type="EMBL" id="JAQOWY010000085">
    <property type="protein sequence ID" value="KAK1851949.1"/>
    <property type="molecule type" value="Genomic_DNA"/>
</dbReference>
<name>A0AAD9AR48_9PEZI</name>
<keyword evidence="2" id="KW-1185">Reference proteome</keyword>
<comment type="caution">
    <text evidence="1">The sequence shown here is derived from an EMBL/GenBank/DDBJ whole genome shotgun (WGS) entry which is preliminary data.</text>
</comment>
<evidence type="ECO:0000313" key="2">
    <source>
        <dbReference type="Proteomes" id="UP001243330"/>
    </source>
</evidence>
<dbReference type="Proteomes" id="UP001243330">
    <property type="component" value="Unassembled WGS sequence"/>
</dbReference>
<gene>
    <name evidence="1" type="ORF">CCHR01_05382</name>
</gene>
<sequence>MPVNPQIKSAFINVLPREVRDSIYFELWRSCGLRQHILYHGEPEYHHFCHWPCSIEFDVQDPLQKELEEVRVRLGVPLGEDISRHSCPGIGRPYARYLQSPWMNHWPCGEVAYQKRGKGALPGFGTSAFTCWKKGCSGYEDNAWSNPYLSMLLLCKTVSEECLQSIYRSTTFIFTDMPTVQMFFGYCELHPIVKTFPKIGITSLAFFKYARNVELSFGPDFPLQLLCANFDLPGIPRRHDVYDFHWLRLDRFENLQTFNIWIASRCSSNRTPSKYDALCGIKELDTRNLRDRLAPFSLIGSVTISTPLSSRIAPEEGFVEDVALPGIRLYKRGSGDKFHPILGTVNPGGMYDDVIHTTSKMEVRLGYDGTNYVLMKDG</sequence>
<accession>A0AAD9AR48</accession>
<dbReference type="AlphaFoldDB" id="A0AAD9AR48"/>
<evidence type="ECO:0000313" key="1">
    <source>
        <dbReference type="EMBL" id="KAK1851949.1"/>
    </source>
</evidence>